<evidence type="ECO:0000259" key="4">
    <source>
        <dbReference type="Pfam" id="PF01171"/>
    </source>
</evidence>
<accession>A0AA85ERG9</accession>
<name>A0AA85ERG9_9TREM</name>
<comment type="pathway">
    <text evidence="3">tRNA modification; 5-methoxycarbonylmethyl-2-thiouridine-tRNA biosynthesis.</text>
</comment>
<dbReference type="Gene3D" id="3.40.50.620">
    <property type="entry name" value="HUPs"/>
    <property type="match status" value="1"/>
</dbReference>
<dbReference type="GO" id="GO:0032447">
    <property type="term" value="P:protein urmylation"/>
    <property type="evidence" value="ECO:0007669"/>
    <property type="project" value="UniProtKB-UniRule"/>
</dbReference>
<evidence type="ECO:0000256" key="1">
    <source>
        <dbReference type="ARBA" id="ARBA00022490"/>
    </source>
</evidence>
<dbReference type="InterPro" id="IPR011063">
    <property type="entry name" value="TilS/TtcA_N"/>
</dbReference>
<protein>
    <recommendedName>
        <fullName evidence="3">Cytoplasmic tRNA 2-thiolation protein 2</fullName>
    </recommendedName>
</protein>
<comment type="similarity">
    <text evidence="3">Belongs to the CTU2/NCS2 family.</text>
</comment>
<dbReference type="WBParaSite" id="SRDH1_200.1">
    <property type="protein sequence ID" value="SRDH1_200.1"/>
    <property type="gene ID" value="SRDH1_200"/>
</dbReference>
<sequence>MCNQEEDCSCLFTSISKKKERISHCIKCQSPPAVLIRKDDPSLCKSCFINQCYHKLNTIFGKYKLNSIMNNMAIAYSGGQNSSTLLKLILKDNDNNGIMKRNPNNVPKVFHLVESSDSPANLELITKIMKNSGMEYYNITMNEITEVNEKWTSQLTSSTLSNKQRYHDYYRLNLLIKCTKKLNCKYLMMGDCSNRMTVKYLLEIIEGRGNYSSIQTSFFDERYQDITIVRPLRDFLAKEIALFAHFMHLEYVTPNNPLTSIVLKNPNVNTLERLTQDFLSGLQAGGFPSTTGTILRTSSKIVLENDSKMTCSFCHFPISNTDSSNDPDRLATESMIHSSSLSNPDSSSKKTVPGVIEKDLCFSCSLMFKELSLCT</sequence>
<dbReference type="HAMAP" id="MF_03054">
    <property type="entry name" value="CTU2"/>
    <property type="match status" value="1"/>
</dbReference>
<dbReference type="GO" id="GO:0005829">
    <property type="term" value="C:cytosol"/>
    <property type="evidence" value="ECO:0007669"/>
    <property type="project" value="TreeGrafter"/>
</dbReference>
<evidence type="ECO:0000256" key="3">
    <source>
        <dbReference type="HAMAP-Rule" id="MF_03054"/>
    </source>
</evidence>
<dbReference type="SUPFAM" id="SSF52402">
    <property type="entry name" value="Adenine nucleotide alpha hydrolases-like"/>
    <property type="match status" value="1"/>
</dbReference>
<comment type="function">
    <text evidence="3">Plays a central role in 2-thiolation of mcm(5)S(2)U at tRNA wobble positions of tRNA(Lys), tRNA(Glu) and tRNA(Gln). May act by forming a heterodimer with NCS6/CTU1 that ligates sulfur from thiocarboxylated URM1 onto the uridine of tRNAs at wobble position.</text>
</comment>
<feature type="domain" description="tRNA(Ile)-lysidine/2-thiocytidine synthase N-terminal" evidence="4">
    <location>
        <begin position="72"/>
        <end position="253"/>
    </location>
</feature>
<keyword evidence="2 3" id="KW-0819">tRNA processing</keyword>
<organism evidence="5 6">
    <name type="scientific">Schistosoma rodhaini</name>
    <dbReference type="NCBI Taxonomy" id="6188"/>
    <lineage>
        <taxon>Eukaryota</taxon>
        <taxon>Metazoa</taxon>
        <taxon>Spiralia</taxon>
        <taxon>Lophotrochozoa</taxon>
        <taxon>Platyhelminthes</taxon>
        <taxon>Trematoda</taxon>
        <taxon>Digenea</taxon>
        <taxon>Strigeidida</taxon>
        <taxon>Schistosomatoidea</taxon>
        <taxon>Schistosomatidae</taxon>
        <taxon>Schistosoma</taxon>
    </lineage>
</organism>
<dbReference type="Pfam" id="PF01171">
    <property type="entry name" value="ATP_bind_3"/>
    <property type="match status" value="1"/>
</dbReference>
<dbReference type="PANTHER" id="PTHR20882:SF14">
    <property type="entry name" value="CYTOPLASMIC TRNA 2-THIOLATION PROTEIN 2"/>
    <property type="match status" value="1"/>
</dbReference>
<reference evidence="5" key="1">
    <citation type="submission" date="2022-06" db="EMBL/GenBank/DDBJ databases">
        <authorList>
            <person name="Berger JAMES D."/>
            <person name="Berger JAMES D."/>
        </authorList>
    </citation>
    <scope>NUCLEOTIDE SEQUENCE [LARGE SCALE GENOMIC DNA]</scope>
</reference>
<dbReference type="Pfam" id="PF10288">
    <property type="entry name" value="CTU2"/>
    <property type="match status" value="1"/>
</dbReference>
<proteinExistence type="inferred from homology"/>
<reference evidence="6" key="2">
    <citation type="submission" date="2023-11" db="UniProtKB">
        <authorList>
            <consortium name="WormBaseParasite"/>
        </authorList>
    </citation>
    <scope>IDENTIFICATION</scope>
</reference>
<comment type="subcellular location">
    <subcellularLocation>
        <location evidence="3">Cytoplasm</location>
    </subcellularLocation>
</comment>
<dbReference type="GO" id="GO:0016779">
    <property type="term" value="F:nucleotidyltransferase activity"/>
    <property type="evidence" value="ECO:0007669"/>
    <property type="project" value="UniProtKB-UniRule"/>
</dbReference>
<dbReference type="AlphaFoldDB" id="A0AA85ERG9"/>
<keyword evidence="5" id="KW-1185">Reference proteome</keyword>
<dbReference type="GO" id="GO:0002143">
    <property type="term" value="P:tRNA wobble position uridine thiolation"/>
    <property type="evidence" value="ECO:0007669"/>
    <property type="project" value="TreeGrafter"/>
</dbReference>
<evidence type="ECO:0000313" key="6">
    <source>
        <dbReference type="WBParaSite" id="SRDH1_200.1"/>
    </source>
</evidence>
<evidence type="ECO:0000313" key="5">
    <source>
        <dbReference type="Proteomes" id="UP000050792"/>
    </source>
</evidence>
<dbReference type="Proteomes" id="UP000050792">
    <property type="component" value="Unassembled WGS sequence"/>
</dbReference>
<dbReference type="InterPro" id="IPR019407">
    <property type="entry name" value="CTU2"/>
</dbReference>
<dbReference type="InterPro" id="IPR014729">
    <property type="entry name" value="Rossmann-like_a/b/a_fold"/>
</dbReference>
<evidence type="ECO:0000256" key="2">
    <source>
        <dbReference type="ARBA" id="ARBA00022694"/>
    </source>
</evidence>
<dbReference type="GO" id="GO:0000049">
    <property type="term" value="F:tRNA binding"/>
    <property type="evidence" value="ECO:0007669"/>
    <property type="project" value="InterPro"/>
</dbReference>
<dbReference type="PANTHER" id="PTHR20882">
    <property type="entry name" value="CYTOPLASMIC TRNA 2-THIOLATION PROTEIN 2"/>
    <property type="match status" value="1"/>
</dbReference>
<keyword evidence="1 3" id="KW-0963">Cytoplasm</keyword>
<dbReference type="GO" id="GO:0016783">
    <property type="term" value="F:sulfurtransferase activity"/>
    <property type="evidence" value="ECO:0007669"/>
    <property type="project" value="TreeGrafter"/>
</dbReference>